<dbReference type="EMBL" id="PCWA01000089">
    <property type="protein sequence ID" value="PIQ88767.1"/>
    <property type="molecule type" value="Genomic_DNA"/>
</dbReference>
<feature type="domain" description="LptD C-terminal" evidence="1">
    <location>
        <begin position="305"/>
        <end position="658"/>
    </location>
</feature>
<evidence type="ECO:0000313" key="2">
    <source>
        <dbReference type="EMBL" id="PIQ88767.1"/>
    </source>
</evidence>
<accession>A0A2H0LWM4</accession>
<sequence>MLNHSNSAKNFLILTVLFAVCHLPSAICHLSAADSEEPIVVDGDTVEMISSENKVNASGNVVIIYKESKLTCDKISVNTITKDAEAFGNVRIETDSGIILADEARYNLNTKKGFMRKVKIMSPPFYARADYVEKVSDIQVKMYNGYFTTCDKEKPHYRLRSKMIDFVMGERISAHDLSAMLYNSSLFYLPQYVHPLSDKRPRVTVTPGMSKDWGVYMLSAWRYYINDNFMGRIHLDYRERKDFASGFDTKYDTKLFGEGFLRAYYTHERDIMLKRPWKDSLVENVKEELLKQEVEEVSRGTTERERFRISLRHNWDIDETSSLKLEYNRLSDAEFLQDYFLRESEIVASSNTYALFTKLMPFSTLSVLAEKRVNRFNTELEKLPEIKWDISSSEIGDTNFYYSGTQSAANLNNKTASPSDIDENVNRIDSLNKLSYPKKIAFIETTPYVSGRWTYYTRDLDSDSDEPLRGIFATGIDMSTKFYRIFDIDTDFLRLDIHKLRHVITPSIRYDYTHSPTVPSEELYAFDALDSVTKSNVATLGLENKLQTKRNGENVDLVRFIMSSSYAFKQEPQGSRFGDIGLDLEITPFSWVRFEADSTYDKDDRAFKTANFDLVLTGEKEEDEEDEYKFFFGAGYRYDRDNRNQFTTQLTYRLNKDWKFKVYERWERETGGIREQEYTIYKDLHCWRMGVTYNVRRDHGEEIFVVFTLKAFPEAGVEFNNSYHRPKAGSLSY</sequence>
<dbReference type="PANTHER" id="PTHR30189:SF1">
    <property type="entry name" value="LPS-ASSEMBLY PROTEIN LPTD"/>
    <property type="match status" value="1"/>
</dbReference>
<organism evidence="2 3">
    <name type="scientific">Candidatus Ghiorseimicrobium undicola</name>
    <dbReference type="NCBI Taxonomy" id="1974746"/>
    <lineage>
        <taxon>Bacteria</taxon>
        <taxon>Pseudomonadati</taxon>
        <taxon>Candidatus Omnitrophota</taxon>
        <taxon>Candidatus Ghiorseimicrobium</taxon>
    </lineage>
</organism>
<evidence type="ECO:0000259" key="1">
    <source>
        <dbReference type="Pfam" id="PF04453"/>
    </source>
</evidence>
<proteinExistence type="predicted"/>
<comment type="caution">
    <text evidence="2">The sequence shown here is derived from an EMBL/GenBank/DDBJ whole genome shotgun (WGS) entry which is preliminary data.</text>
</comment>
<dbReference type="GO" id="GO:0061024">
    <property type="term" value="P:membrane organization"/>
    <property type="evidence" value="ECO:0007669"/>
    <property type="project" value="InterPro"/>
</dbReference>
<name>A0A2H0LWM4_9BACT</name>
<dbReference type="InterPro" id="IPR050218">
    <property type="entry name" value="LptD"/>
</dbReference>
<dbReference type="Pfam" id="PF04453">
    <property type="entry name" value="LptD"/>
    <property type="match status" value="1"/>
</dbReference>
<gene>
    <name evidence="2" type="ORF">COV72_06805</name>
</gene>
<dbReference type="Gene3D" id="2.60.450.10">
    <property type="entry name" value="Lipopolysaccharide (LPS) transport protein A like domain"/>
    <property type="match status" value="1"/>
</dbReference>
<evidence type="ECO:0000313" key="3">
    <source>
        <dbReference type="Proteomes" id="UP000229641"/>
    </source>
</evidence>
<dbReference type="Proteomes" id="UP000229641">
    <property type="component" value="Unassembled WGS sequence"/>
</dbReference>
<dbReference type="InterPro" id="IPR007543">
    <property type="entry name" value="LptD_C"/>
</dbReference>
<dbReference type="GO" id="GO:0009279">
    <property type="term" value="C:cell outer membrane"/>
    <property type="evidence" value="ECO:0007669"/>
    <property type="project" value="TreeGrafter"/>
</dbReference>
<dbReference type="PANTHER" id="PTHR30189">
    <property type="entry name" value="LPS-ASSEMBLY PROTEIN"/>
    <property type="match status" value="1"/>
</dbReference>
<protein>
    <recommendedName>
        <fullName evidence="1">LptD C-terminal domain-containing protein</fullName>
    </recommendedName>
</protein>
<reference evidence="2 3" key="1">
    <citation type="submission" date="2017-09" db="EMBL/GenBank/DDBJ databases">
        <title>Depth-based differentiation of microbial function through sediment-hosted aquifers and enrichment of novel symbionts in the deep terrestrial subsurface.</title>
        <authorList>
            <person name="Probst A.J."/>
            <person name="Ladd B."/>
            <person name="Jarett J.K."/>
            <person name="Geller-Mcgrath D.E."/>
            <person name="Sieber C.M."/>
            <person name="Emerson J.B."/>
            <person name="Anantharaman K."/>
            <person name="Thomas B.C."/>
            <person name="Malmstrom R."/>
            <person name="Stieglmeier M."/>
            <person name="Klingl A."/>
            <person name="Woyke T."/>
            <person name="Ryan C.M."/>
            <person name="Banfield J.F."/>
        </authorList>
    </citation>
    <scope>NUCLEOTIDE SEQUENCE [LARGE SCALE GENOMIC DNA]</scope>
    <source>
        <strain evidence="2">CG11_big_fil_rev_8_21_14_0_20_42_13</strain>
    </source>
</reference>
<dbReference type="AlphaFoldDB" id="A0A2H0LWM4"/>
<dbReference type="GO" id="GO:1990351">
    <property type="term" value="C:transporter complex"/>
    <property type="evidence" value="ECO:0007669"/>
    <property type="project" value="TreeGrafter"/>
</dbReference>